<dbReference type="EMBL" id="JAYWIO010000003">
    <property type="protein sequence ID" value="KAK7273831.1"/>
    <property type="molecule type" value="Genomic_DNA"/>
</dbReference>
<dbReference type="Gene3D" id="2.40.50.140">
    <property type="entry name" value="Nucleic acid-binding proteins"/>
    <property type="match status" value="1"/>
</dbReference>
<reference evidence="1 2" key="1">
    <citation type="submission" date="2024-01" db="EMBL/GenBank/DDBJ databases">
        <title>The genomes of 5 underutilized Papilionoideae crops provide insights into root nodulation and disease resistanc.</title>
        <authorList>
            <person name="Yuan L."/>
        </authorList>
    </citation>
    <scope>NUCLEOTIDE SEQUENCE [LARGE SCALE GENOMIC DNA]</scope>
    <source>
        <strain evidence="1">ZHUSHIDOU_FW_LH</strain>
        <tissue evidence="1">Leaf</tissue>
    </source>
</reference>
<dbReference type="InterPro" id="IPR012340">
    <property type="entry name" value="NA-bd_OB-fold"/>
</dbReference>
<organism evidence="1 2">
    <name type="scientific">Crotalaria pallida</name>
    <name type="common">Smooth rattlebox</name>
    <name type="synonym">Crotalaria striata</name>
    <dbReference type="NCBI Taxonomy" id="3830"/>
    <lineage>
        <taxon>Eukaryota</taxon>
        <taxon>Viridiplantae</taxon>
        <taxon>Streptophyta</taxon>
        <taxon>Embryophyta</taxon>
        <taxon>Tracheophyta</taxon>
        <taxon>Spermatophyta</taxon>
        <taxon>Magnoliopsida</taxon>
        <taxon>eudicotyledons</taxon>
        <taxon>Gunneridae</taxon>
        <taxon>Pentapetalae</taxon>
        <taxon>rosids</taxon>
        <taxon>fabids</taxon>
        <taxon>Fabales</taxon>
        <taxon>Fabaceae</taxon>
        <taxon>Papilionoideae</taxon>
        <taxon>50 kb inversion clade</taxon>
        <taxon>genistoids sensu lato</taxon>
        <taxon>core genistoids</taxon>
        <taxon>Crotalarieae</taxon>
        <taxon>Crotalaria</taxon>
    </lineage>
</organism>
<evidence type="ECO:0000313" key="1">
    <source>
        <dbReference type="EMBL" id="KAK7273831.1"/>
    </source>
</evidence>
<dbReference type="AlphaFoldDB" id="A0AAN9FEM1"/>
<sequence length="234" mass="25849">MSAFGFTVAESCTSMFSSTHVIPLISFWATITGVADDGEWWYPACRCGKVVKADNGVYYCAICVKLEVRDSTDVTYLTGKNCIDILNSFKEGDDCTGYLAELMNLIGRKMLFKVVNTTVSSSLDIGMFRVQGVCDDENNISMYCLEGSDLPTDEAIKVSCFGPIVDLSYDDPVGAEQCLEFVSDLIISPQPSENLSSDLMTPPCDLKRKTWFTNGESFGEPIPMRKRSTKAFKK</sequence>
<comment type="caution">
    <text evidence="1">The sequence shown here is derived from an EMBL/GenBank/DDBJ whole genome shotgun (WGS) entry which is preliminary data.</text>
</comment>
<dbReference type="Proteomes" id="UP001372338">
    <property type="component" value="Unassembled WGS sequence"/>
</dbReference>
<keyword evidence="2" id="KW-1185">Reference proteome</keyword>
<evidence type="ECO:0008006" key="3">
    <source>
        <dbReference type="Google" id="ProtNLM"/>
    </source>
</evidence>
<proteinExistence type="predicted"/>
<accession>A0AAN9FEM1</accession>
<evidence type="ECO:0000313" key="2">
    <source>
        <dbReference type="Proteomes" id="UP001372338"/>
    </source>
</evidence>
<name>A0AAN9FEM1_CROPI</name>
<gene>
    <name evidence="1" type="ORF">RIF29_14895</name>
</gene>
<dbReference type="SUPFAM" id="SSF50249">
    <property type="entry name" value="Nucleic acid-binding proteins"/>
    <property type="match status" value="1"/>
</dbReference>
<protein>
    <recommendedName>
        <fullName evidence="3">Replication factor A C-terminal domain-containing protein</fullName>
    </recommendedName>
</protein>